<evidence type="ECO:0000313" key="3">
    <source>
        <dbReference type="Proteomes" id="UP001501822"/>
    </source>
</evidence>
<proteinExistence type="predicted"/>
<dbReference type="Proteomes" id="UP001501822">
    <property type="component" value="Unassembled WGS sequence"/>
</dbReference>
<dbReference type="EMBL" id="BAAABM010000016">
    <property type="protein sequence ID" value="GAA0332117.1"/>
    <property type="molecule type" value="Genomic_DNA"/>
</dbReference>
<dbReference type="PANTHER" id="PTHR24094">
    <property type="entry name" value="SECRETED PROTEIN"/>
    <property type="match status" value="1"/>
</dbReference>
<dbReference type="PROSITE" id="PS51257">
    <property type="entry name" value="PROKAR_LIPOPROTEIN"/>
    <property type="match status" value="1"/>
</dbReference>
<dbReference type="PANTHER" id="PTHR24094:SF15">
    <property type="entry name" value="AMP-DEPENDENT SYNTHETASE_LIGASE DOMAIN-CONTAINING PROTEIN-RELATED"/>
    <property type="match status" value="1"/>
</dbReference>
<evidence type="ECO:0000259" key="1">
    <source>
        <dbReference type="Pfam" id="PF07510"/>
    </source>
</evidence>
<comment type="caution">
    <text evidence="2">The sequence shown here is derived from an EMBL/GenBank/DDBJ whole genome shotgun (WGS) entry which is preliminary data.</text>
</comment>
<keyword evidence="3" id="KW-1185">Reference proteome</keyword>
<accession>A0ABP3G1N5</accession>
<reference evidence="3" key="1">
    <citation type="journal article" date="2019" name="Int. J. Syst. Evol. Microbiol.">
        <title>The Global Catalogue of Microorganisms (GCM) 10K type strain sequencing project: providing services to taxonomists for standard genome sequencing and annotation.</title>
        <authorList>
            <consortium name="The Broad Institute Genomics Platform"/>
            <consortium name="The Broad Institute Genome Sequencing Center for Infectious Disease"/>
            <person name="Wu L."/>
            <person name="Ma J."/>
        </authorList>
    </citation>
    <scope>NUCLEOTIDE SEQUENCE [LARGE SCALE GENOMIC DNA]</scope>
    <source>
        <strain evidence="3">JCM 3146</strain>
    </source>
</reference>
<gene>
    <name evidence="2" type="ORF">GCM10010151_22440</name>
</gene>
<dbReference type="InterPro" id="IPR011089">
    <property type="entry name" value="GmrSD_C"/>
</dbReference>
<protein>
    <recommendedName>
        <fullName evidence="1">GmrSD restriction endonucleases C-terminal domain-containing protein</fullName>
    </recommendedName>
</protein>
<name>A0ABP3G1N5_9ACTN</name>
<evidence type="ECO:0000313" key="2">
    <source>
        <dbReference type="EMBL" id="GAA0332117.1"/>
    </source>
</evidence>
<dbReference type="RefSeq" id="WP_252808916.1">
    <property type="nucleotide sequence ID" value="NZ_BAAABM010000016.1"/>
</dbReference>
<feature type="domain" description="GmrSD restriction endonucleases C-terminal" evidence="1">
    <location>
        <begin position="82"/>
        <end position="212"/>
    </location>
</feature>
<dbReference type="Pfam" id="PF07510">
    <property type="entry name" value="GmrSD_C"/>
    <property type="match status" value="1"/>
</dbReference>
<organism evidence="2 3">
    <name type="scientific">Actinoallomurus spadix</name>
    <dbReference type="NCBI Taxonomy" id="79912"/>
    <lineage>
        <taxon>Bacteria</taxon>
        <taxon>Bacillati</taxon>
        <taxon>Actinomycetota</taxon>
        <taxon>Actinomycetes</taxon>
        <taxon>Streptosporangiales</taxon>
        <taxon>Thermomonosporaceae</taxon>
        <taxon>Actinoallomurus</taxon>
    </lineage>
</organism>
<sequence length="219" mass="24168">MVSWRVRAVAVAIPVLLVAGCKTSGVQTTGDGAEPHATKGNEATARKELGQLKVAVPDPMTGYSREKYGPAWKDVDDNGCDTRNDILARDLSKVKKRDKCIVISGELHDPYAGKDIHFTKAHASEVQIDHVVPLALAWRMGAHEWTPDKRAHLANDPANLLAVWGRPNMQKSDKGPSEWQPQKSFQCTYAERFIGVTYAYRLSVTRADRTALQGMLDTC</sequence>